<dbReference type="Pfam" id="PF07743">
    <property type="entry name" value="HSCB_C"/>
    <property type="match status" value="1"/>
</dbReference>
<dbReference type="PANTHER" id="PTHR14021:SF15">
    <property type="entry name" value="IRON-SULFUR CLUSTER CO-CHAPERONE PROTEIN HSCB"/>
    <property type="match status" value="1"/>
</dbReference>
<dbReference type="GO" id="GO:0005739">
    <property type="term" value="C:mitochondrion"/>
    <property type="evidence" value="ECO:0007669"/>
    <property type="project" value="TreeGrafter"/>
</dbReference>
<dbReference type="NCBIfam" id="TIGR00714">
    <property type="entry name" value="hscB"/>
    <property type="match status" value="1"/>
</dbReference>
<keyword evidence="6" id="KW-1185">Reference proteome</keyword>
<dbReference type="SUPFAM" id="SSF47144">
    <property type="entry name" value="HSC20 (HSCB), C-terminal oligomerisation domain"/>
    <property type="match status" value="1"/>
</dbReference>
<dbReference type="GO" id="GO:0051259">
    <property type="term" value="P:protein complex oligomerization"/>
    <property type="evidence" value="ECO:0007669"/>
    <property type="project" value="InterPro"/>
</dbReference>
<evidence type="ECO:0000256" key="1">
    <source>
        <dbReference type="ARBA" id="ARBA00010476"/>
    </source>
</evidence>
<dbReference type="GO" id="GO:0001671">
    <property type="term" value="F:ATPase activator activity"/>
    <property type="evidence" value="ECO:0007669"/>
    <property type="project" value="InterPro"/>
</dbReference>
<dbReference type="EMBL" id="ML975154">
    <property type="protein sequence ID" value="KAF1813583.1"/>
    <property type="molecule type" value="Genomic_DNA"/>
</dbReference>
<dbReference type="AlphaFoldDB" id="A0A6G1G694"/>
<dbReference type="Gene3D" id="1.20.1280.20">
    <property type="entry name" value="HscB, C-terminal domain"/>
    <property type="match status" value="1"/>
</dbReference>
<dbReference type="Gene3D" id="1.10.287.110">
    <property type="entry name" value="DnaJ domain"/>
    <property type="match status" value="1"/>
</dbReference>
<evidence type="ECO:0000256" key="2">
    <source>
        <dbReference type="ARBA" id="ARBA00023186"/>
    </source>
</evidence>
<reference evidence="7" key="3">
    <citation type="submission" date="2025-04" db="UniProtKB">
        <authorList>
            <consortium name="RefSeq"/>
        </authorList>
    </citation>
    <scope>IDENTIFICATION</scope>
    <source>
        <strain evidence="7">CBS 781.70</strain>
    </source>
</reference>
<evidence type="ECO:0000313" key="7">
    <source>
        <dbReference type="RefSeq" id="XP_033535214.1"/>
    </source>
</evidence>
<dbReference type="InterPro" id="IPR004640">
    <property type="entry name" value="HscB"/>
</dbReference>
<evidence type="ECO:0000313" key="6">
    <source>
        <dbReference type="Proteomes" id="UP000504638"/>
    </source>
</evidence>
<evidence type="ECO:0000259" key="4">
    <source>
        <dbReference type="Pfam" id="PF07743"/>
    </source>
</evidence>
<keyword evidence="2" id="KW-0143">Chaperone</keyword>
<dbReference type="GeneID" id="54419698"/>
<dbReference type="InterPro" id="IPR036869">
    <property type="entry name" value="J_dom_sf"/>
</dbReference>
<name>A0A6G1G694_9PEZI</name>
<reference evidence="7" key="2">
    <citation type="submission" date="2020-04" db="EMBL/GenBank/DDBJ databases">
        <authorList>
            <consortium name="NCBI Genome Project"/>
        </authorList>
    </citation>
    <scope>NUCLEOTIDE SEQUENCE</scope>
    <source>
        <strain evidence="7">CBS 781.70</strain>
    </source>
</reference>
<dbReference type="OrthoDB" id="448954at2759"/>
<sequence>MRIVLSETLRTLRHLVSVDIISSRSYKPTHSPPSRIACSACRRGPRNPQRYRLLSTTTRLSSEPPKAHRATERPIPQSKPNRPSTYYELFPQTLSAGPPPAGPFLIDVRALRAEFLRLQSIAHPDLAPPARKREAEAASSYINEAYKTLREPLARAQYLLRLRGITSHEDESSKLDENDQELLMEVLEAREEVEEAETEDVVWKLREVNEKRVEDCVRTLEELFAKDNLDEAKKETVKLRFWMNIRESLDNWEKGKPVVLQH</sequence>
<organism evidence="5">
    <name type="scientific">Eremomyces bilateralis CBS 781.70</name>
    <dbReference type="NCBI Taxonomy" id="1392243"/>
    <lineage>
        <taxon>Eukaryota</taxon>
        <taxon>Fungi</taxon>
        <taxon>Dikarya</taxon>
        <taxon>Ascomycota</taxon>
        <taxon>Pezizomycotina</taxon>
        <taxon>Dothideomycetes</taxon>
        <taxon>Dothideomycetes incertae sedis</taxon>
        <taxon>Eremomycetales</taxon>
        <taxon>Eremomycetaceae</taxon>
        <taxon>Eremomyces</taxon>
    </lineage>
</organism>
<reference evidence="5 7" key="1">
    <citation type="submission" date="2020-01" db="EMBL/GenBank/DDBJ databases">
        <authorList>
            <consortium name="DOE Joint Genome Institute"/>
            <person name="Haridas S."/>
            <person name="Albert R."/>
            <person name="Binder M."/>
            <person name="Bloem J."/>
            <person name="Labutti K."/>
            <person name="Salamov A."/>
            <person name="Andreopoulos B."/>
            <person name="Baker S.E."/>
            <person name="Barry K."/>
            <person name="Bills G."/>
            <person name="Bluhm B.H."/>
            <person name="Cannon C."/>
            <person name="Castanera R."/>
            <person name="Culley D.E."/>
            <person name="Daum C."/>
            <person name="Ezra D."/>
            <person name="Gonzalez J.B."/>
            <person name="Henrissat B."/>
            <person name="Kuo A."/>
            <person name="Liang C."/>
            <person name="Lipzen A."/>
            <person name="Lutzoni F."/>
            <person name="Magnuson J."/>
            <person name="Mondo S."/>
            <person name="Nolan M."/>
            <person name="Ohm R."/>
            <person name="Pangilinan J."/>
            <person name="Park H.-J."/>
            <person name="Ramirez L."/>
            <person name="Alfaro M."/>
            <person name="Sun H."/>
            <person name="Tritt A."/>
            <person name="Yoshinaga Y."/>
            <person name="Zwiers L.-H."/>
            <person name="Turgeon B.G."/>
            <person name="Goodwin S.B."/>
            <person name="Spatafora J.W."/>
            <person name="Crous P.W."/>
            <person name="Grigoriev I.V."/>
        </authorList>
    </citation>
    <scope>NUCLEOTIDE SEQUENCE</scope>
    <source>
        <strain evidence="5 7">CBS 781.70</strain>
    </source>
</reference>
<dbReference type="PANTHER" id="PTHR14021">
    <property type="entry name" value="IRON-SULFUR CLUSTER CO-CHAPERONE PROTEIN HSCB"/>
    <property type="match status" value="1"/>
</dbReference>
<evidence type="ECO:0000313" key="5">
    <source>
        <dbReference type="EMBL" id="KAF1813583.1"/>
    </source>
</evidence>
<dbReference type="InterPro" id="IPR036386">
    <property type="entry name" value="HscB_C_sf"/>
</dbReference>
<dbReference type="GO" id="GO:0051087">
    <property type="term" value="F:protein-folding chaperone binding"/>
    <property type="evidence" value="ECO:0007669"/>
    <property type="project" value="InterPro"/>
</dbReference>
<dbReference type="InterPro" id="IPR009073">
    <property type="entry name" value="HscB_oligo_C"/>
</dbReference>
<gene>
    <name evidence="5 7" type="ORF">P152DRAFT_456965</name>
</gene>
<feature type="region of interest" description="Disordered" evidence="3">
    <location>
        <begin position="56"/>
        <end position="84"/>
    </location>
</feature>
<dbReference type="Proteomes" id="UP000504638">
    <property type="component" value="Unplaced"/>
</dbReference>
<accession>A0A6G1G694</accession>
<comment type="similarity">
    <text evidence="1">Belongs to the HscB family.</text>
</comment>
<protein>
    <submittedName>
        <fullName evidence="5 7">Co-chaperone Hsc20</fullName>
    </submittedName>
</protein>
<dbReference type="RefSeq" id="XP_033535214.1">
    <property type="nucleotide sequence ID" value="XM_033679128.1"/>
</dbReference>
<dbReference type="GO" id="GO:0044571">
    <property type="term" value="P:[2Fe-2S] cluster assembly"/>
    <property type="evidence" value="ECO:0007669"/>
    <property type="project" value="InterPro"/>
</dbReference>
<feature type="domain" description="Co-chaperone HscB C-terminal oligomerisation" evidence="4">
    <location>
        <begin position="179"/>
        <end position="250"/>
    </location>
</feature>
<proteinExistence type="inferred from homology"/>
<dbReference type="SUPFAM" id="SSF46565">
    <property type="entry name" value="Chaperone J-domain"/>
    <property type="match status" value="1"/>
</dbReference>
<evidence type="ECO:0000256" key="3">
    <source>
        <dbReference type="SAM" id="MobiDB-lite"/>
    </source>
</evidence>